<protein>
    <submittedName>
        <fullName evidence="2">Uncharacterized protein</fullName>
    </submittedName>
</protein>
<dbReference type="InterPro" id="IPR036938">
    <property type="entry name" value="PAP2/HPO_sf"/>
</dbReference>
<proteinExistence type="predicted"/>
<name>A0A7G8AIX2_KLEPN</name>
<keyword evidence="1" id="KW-0812">Transmembrane</keyword>
<keyword evidence="2" id="KW-0614">Plasmid</keyword>
<dbReference type="SUPFAM" id="SSF48317">
    <property type="entry name" value="Acid phosphatase/Vanadium-dependent haloperoxidase"/>
    <property type="match status" value="1"/>
</dbReference>
<keyword evidence="1" id="KW-1133">Transmembrane helix</keyword>
<dbReference type="AlphaFoldDB" id="A0A7G8AIX2"/>
<gene>
    <name evidence="2" type="ORF">DLNEJDNC_00275</name>
</gene>
<accession>A0A7G8AIX2</accession>
<organism evidence="2">
    <name type="scientific">Klebsiella pneumoniae</name>
    <dbReference type="NCBI Taxonomy" id="573"/>
    <lineage>
        <taxon>Bacteria</taxon>
        <taxon>Pseudomonadati</taxon>
        <taxon>Pseudomonadota</taxon>
        <taxon>Gammaproteobacteria</taxon>
        <taxon>Enterobacterales</taxon>
        <taxon>Enterobacteriaceae</taxon>
        <taxon>Klebsiella/Raoultella group</taxon>
        <taxon>Klebsiella</taxon>
        <taxon>Klebsiella pneumoniae complex</taxon>
    </lineage>
</organism>
<evidence type="ECO:0000313" key="2">
    <source>
        <dbReference type="EMBL" id="QNI19563.1"/>
    </source>
</evidence>
<evidence type="ECO:0000256" key="1">
    <source>
        <dbReference type="SAM" id="Phobius"/>
    </source>
</evidence>
<dbReference type="EMBL" id="MT644086">
    <property type="protein sequence ID" value="QNI19563.1"/>
    <property type="molecule type" value="Genomic_DNA"/>
</dbReference>
<sequence>MSWKLFLYDWGGLNIALFQAINTGTPATLKPLAWFFGLVGSYWTAPLMLLGLWWWSKSATNPARGTAVRHRLIGFSAAFLLALLVATALKLWFDFPRPPAVLGDLARVIGDKELHYSLPSGHATYAAMVVGGHCCKVSDEAAFCLIQRPYISKTLLTRRISPRGSP</sequence>
<keyword evidence="1" id="KW-0472">Membrane</keyword>
<geneLocation type="plasmid" evidence="2">
    <name>pCRHV-C2244</name>
</geneLocation>
<feature type="transmembrane region" description="Helical" evidence="1">
    <location>
        <begin position="32"/>
        <end position="52"/>
    </location>
</feature>
<reference evidence="2" key="1">
    <citation type="submission" date="2020-06" db="EMBL/GenBank/DDBJ databases">
        <authorList>
            <person name="Jin L."/>
            <person name="Wang H."/>
        </authorList>
    </citation>
    <scope>NUCLEOTIDE SEQUENCE</scope>
    <source>
        <strain evidence="2">C2244</strain>
        <plasmid evidence="2">pCRHV-C2244</plasmid>
    </source>
</reference>
<feature type="transmembrane region" description="Helical" evidence="1">
    <location>
        <begin position="72"/>
        <end position="93"/>
    </location>
</feature>